<dbReference type="Gene3D" id="3.30.450.180">
    <property type="match status" value="1"/>
</dbReference>
<dbReference type="AlphaFoldDB" id="A0A3D9LAN7"/>
<gene>
    <name evidence="3" type="ORF">C8E99_0060</name>
</gene>
<dbReference type="GO" id="GO:0003677">
    <property type="term" value="F:DNA binding"/>
    <property type="evidence" value="ECO:0007669"/>
    <property type="project" value="InterPro"/>
</dbReference>
<evidence type="ECO:0000259" key="2">
    <source>
        <dbReference type="SMART" id="SM00530"/>
    </source>
</evidence>
<dbReference type="CDD" id="cd00093">
    <property type="entry name" value="HTH_XRE"/>
    <property type="match status" value="1"/>
</dbReference>
<keyword evidence="4" id="KW-1185">Reference proteome</keyword>
<dbReference type="InterPro" id="IPR001387">
    <property type="entry name" value="Cro/C1-type_HTH"/>
</dbReference>
<dbReference type="SMART" id="SM00530">
    <property type="entry name" value="HTH_XRE"/>
    <property type="match status" value="1"/>
</dbReference>
<dbReference type="RefSeq" id="WP_115930596.1">
    <property type="nucleotide sequence ID" value="NZ_QREH01000001.1"/>
</dbReference>
<dbReference type="PANTHER" id="PTHR35010:SF2">
    <property type="entry name" value="BLL4672 PROTEIN"/>
    <property type="match status" value="1"/>
</dbReference>
<dbReference type="EMBL" id="QREH01000001">
    <property type="protein sequence ID" value="REE02293.1"/>
    <property type="molecule type" value="Genomic_DNA"/>
</dbReference>
<evidence type="ECO:0000313" key="3">
    <source>
        <dbReference type="EMBL" id="REE02293.1"/>
    </source>
</evidence>
<evidence type="ECO:0000313" key="4">
    <source>
        <dbReference type="Proteomes" id="UP000256727"/>
    </source>
</evidence>
<dbReference type="Pfam" id="PF13560">
    <property type="entry name" value="HTH_31"/>
    <property type="match status" value="1"/>
</dbReference>
<sequence>MDNRADIKDFLASRRAKLTPNQVGLPTSNRRRVPGLRREEVAVLAGVSTEWYTRLEKGHIGEMSEEVLAAVADALRLDDDERAYLLDLARAAKPAHRRATRRREAPLAPQMQWMLDSVTMSAAYVRNGRLDVIGSNALGRALHAPMFLSPSTAGGRPNFGRYFFLDDGSHDFFIDWEAGAAATVALLRAEAGREPHDKALRELIGELSTMSEEFRTYWASHDIRTRHDGTKRLQHPEIGEIELSYQSVDLPMGRRAWHDLSFYTAEPGTPDEERLRLLASLHAPDPRTAATDQQMPAANRPEYPENGR</sequence>
<dbReference type="InterPro" id="IPR010982">
    <property type="entry name" value="Lambda_DNA-bd_dom_sf"/>
</dbReference>
<name>A0A3D9LAN7_9MICC</name>
<feature type="region of interest" description="Disordered" evidence="1">
    <location>
        <begin position="280"/>
        <end position="308"/>
    </location>
</feature>
<dbReference type="PANTHER" id="PTHR35010">
    <property type="entry name" value="BLL4672 PROTEIN-RELATED"/>
    <property type="match status" value="1"/>
</dbReference>
<evidence type="ECO:0000256" key="1">
    <source>
        <dbReference type="SAM" id="MobiDB-lite"/>
    </source>
</evidence>
<comment type="caution">
    <text evidence="3">The sequence shown here is derived from an EMBL/GenBank/DDBJ whole genome shotgun (WGS) entry which is preliminary data.</text>
</comment>
<accession>A0A3D9LAN7</accession>
<reference evidence="3 4" key="1">
    <citation type="submission" date="2018-07" db="EMBL/GenBank/DDBJ databases">
        <title>Sequencing the genomes of 1000 actinobacteria strains.</title>
        <authorList>
            <person name="Klenk H.-P."/>
        </authorList>
    </citation>
    <scope>NUCLEOTIDE SEQUENCE [LARGE SCALE GENOMIC DNA]</scope>
    <source>
        <strain evidence="3 4">DSM 14442</strain>
    </source>
</reference>
<dbReference type="SUPFAM" id="SSF47413">
    <property type="entry name" value="lambda repressor-like DNA-binding domains"/>
    <property type="match status" value="1"/>
</dbReference>
<dbReference type="Proteomes" id="UP000256727">
    <property type="component" value="Unassembled WGS sequence"/>
</dbReference>
<protein>
    <submittedName>
        <fullName evidence="3">Helix-turn-helix protein</fullName>
    </submittedName>
</protein>
<feature type="domain" description="HTH cro/C1-type" evidence="2">
    <location>
        <begin position="10"/>
        <end position="82"/>
    </location>
</feature>
<dbReference type="OrthoDB" id="3518652at2"/>
<dbReference type="Gene3D" id="1.10.260.40">
    <property type="entry name" value="lambda repressor-like DNA-binding domains"/>
    <property type="match status" value="1"/>
</dbReference>
<dbReference type="Pfam" id="PF17765">
    <property type="entry name" value="MLTR_LBD"/>
    <property type="match status" value="1"/>
</dbReference>
<organism evidence="3 4">
    <name type="scientific">Citricoccus muralis</name>
    <dbReference type="NCBI Taxonomy" id="169134"/>
    <lineage>
        <taxon>Bacteria</taxon>
        <taxon>Bacillati</taxon>
        <taxon>Actinomycetota</taxon>
        <taxon>Actinomycetes</taxon>
        <taxon>Micrococcales</taxon>
        <taxon>Micrococcaceae</taxon>
        <taxon>Citricoccus</taxon>
    </lineage>
</organism>
<proteinExistence type="predicted"/>
<dbReference type="InterPro" id="IPR041413">
    <property type="entry name" value="MLTR_LBD"/>
</dbReference>